<keyword evidence="4 8" id="KW-0276">Fatty acid metabolism</keyword>
<keyword evidence="5 8" id="KW-0460">Magnesium</keyword>
<dbReference type="InterPro" id="IPR004568">
    <property type="entry name" value="Ppantetheine-prot_Trfase_dom"/>
</dbReference>
<name>A0A4R1BDG4_9ACTN</name>
<comment type="catalytic activity">
    <reaction evidence="8">
        <text>apo-[ACP] + CoA = holo-[ACP] + adenosine 3',5'-bisphosphate + H(+)</text>
        <dbReference type="Rhea" id="RHEA:12068"/>
        <dbReference type="Rhea" id="RHEA-COMP:9685"/>
        <dbReference type="Rhea" id="RHEA-COMP:9690"/>
        <dbReference type="ChEBI" id="CHEBI:15378"/>
        <dbReference type="ChEBI" id="CHEBI:29999"/>
        <dbReference type="ChEBI" id="CHEBI:57287"/>
        <dbReference type="ChEBI" id="CHEBI:58343"/>
        <dbReference type="ChEBI" id="CHEBI:64479"/>
        <dbReference type="EC" id="2.7.8.7"/>
    </reaction>
</comment>
<feature type="binding site" evidence="8">
    <location>
        <position position="59"/>
    </location>
    <ligand>
        <name>Mg(2+)</name>
        <dbReference type="ChEBI" id="CHEBI:18420"/>
    </ligand>
</feature>
<dbReference type="EC" id="2.7.8.7" evidence="8"/>
<reference evidence="10 11" key="1">
    <citation type="submission" date="2019-03" db="EMBL/GenBank/DDBJ databases">
        <title>Whole genome sequence of a novel Rubrobacter taiwanensis strain, isolated from Yellowstone National Park.</title>
        <authorList>
            <person name="Freed S."/>
            <person name="Ramaley R.F."/>
            <person name="Kyndt J.A."/>
        </authorList>
    </citation>
    <scope>NUCLEOTIDE SEQUENCE [LARGE SCALE GENOMIC DNA]</scope>
    <source>
        <strain evidence="10 11">Yellowstone</strain>
    </source>
</reference>
<evidence type="ECO:0000256" key="5">
    <source>
        <dbReference type="ARBA" id="ARBA00022842"/>
    </source>
</evidence>
<keyword evidence="1 8" id="KW-0444">Lipid biosynthesis</keyword>
<dbReference type="Gene3D" id="3.90.470.20">
    <property type="entry name" value="4'-phosphopantetheinyl transferase domain"/>
    <property type="match status" value="1"/>
</dbReference>
<comment type="similarity">
    <text evidence="8">Belongs to the P-Pant transferase superfamily. AcpS family.</text>
</comment>
<comment type="function">
    <text evidence="8">Transfers the 4'-phosphopantetheine moiety from coenzyme A to a Ser of acyl-carrier-protein.</text>
</comment>
<evidence type="ECO:0000256" key="8">
    <source>
        <dbReference type="HAMAP-Rule" id="MF_00101"/>
    </source>
</evidence>
<comment type="caution">
    <text evidence="10">The sequence shown here is derived from an EMBL/GenBank/DDBJ whole genome shotgun (WGS) entry which is preliminary data.</text>
</comment>
<dbReference type="InterPro" id="IPR002582">
    <property type="entry name" value="ACPS"/>
</dbReference>
<dbReference type="InterPro" id="IPR037143">
    <property type="entry name" value="4-PPantetheinyl_Trfase_dom_sf"/>
</dbReference>
<keyword evidence="3 8" id="KW-0479">Metal-binding</keyword>
<proteinExistence type="inferred from homology"/>
<evidence type="ECO:0000256" key="1">
    <source>
        <dbReference type="ARBA" id="ARBA00022516"/>
    </source>
</evidence>
<sequence length="187" mass="21476">MQRSRRSRRPVPELRFAIITGSIRSHDKRFAENRGFPRLSRWRTIERMEDFIVPGVGVDVVDVERMRFALERTPKIRQRLFTPAEIEYCEKYRFFDRHYAGRWAAKEAVCKALGCGLIQWNGVEVIRRPRRAPTVRLMGKIAEFARRVGVSEEQISISISHSELSAVAVATIERGDSGFPLPDSSSG</sequence>
<comment type="cofactor">
    <cofactor evidence="8">
        <name>Mg(2+)</name>
        <dbReference type="ChEBI" id="CHEBI:18420"/>
    </cofactor>
</comment>
<evidence type="ECO:0000313" key="10">
    <source>
        <dbReference type="EMBL" id="TCJ15121.1"/>
    </source>
</evidence>
<dbReference type="OrthoDB" id="517356at2"/>
<gene>
    <name evidence="8" type="primary">acpS</name>
    <name evidence="10" type="ORF">E0L93_13270</name>
</gene>
<dbReference type="GO" id="GO:0008897">
    <property type="term" value="F:holo-[acyl-carrier-protein] synthase activity"/>
    <property type="evidence" value="ECO:0007669"/>
    <property type="project" value="UniProtKB-UniRule"/>
</dbReference>
<evidence type="ECO:0000256" key="6">
    <source>
        <dbReference type="ARBA" id="ARBA00023098"/>
    </source>
</evidence>
<dbReference type="Pfam" id="PF01648">
    <property type="entry name" value="ACPS"/>
    <property type="match status" value="1"/>
</dbReference>
<dbReference type="HAMAP" id="MF_00101">
    <property type="entry name" value="AcpS"/>
    <property type="match status" value="1"/>
</dbReference>
<dbReference type="EMBL" id="SKBU01000028">
    <property type="protein sequence ID" value="TCJ15121.1"/>
    <property type="molecule type" value="Genomic_DNA"/>
</dbReference>
<protein>
    <recommendedName>
        <fullName evidence="8">Holo-[acyl-carrier-protein] synthase</fullName>
        <shortName evidence="8">Holo-ACP synthase</shortName>
        <ecNumber evidence="8">2.7.8.7</ecNumber>
    </recommendedName>
    <alternativeName>
        <fullName evidence="8">4'-phosphopantetheinyl transferase AcpS</fullName>
    </alternativeName>
</protein>
<dbReference type="InterPro" id="IPR008278">
    <property type="entry name" value="4-PPantetheinyl_Trfase_dom"/>
</dbReference>
<dbReference type="AlphaFoldDB" id="A0A4R1BDG4"/>
<dbReference type="NCBIfam" id="TIGR00556">
    <property type="entry name" value="pantethn_trn"/>
    <property type="match status" value="1"/>
</dbReference>
<evidence type="ECO:0000259" key="9">
    <source>
        <dbReference type="Pfam" id="PF01648"/>
    </source>
</evidence>
<evidence type="ECO:0000313" key="11">
    <source>
        <dbReference type="Proteomes" id="UP000295244"/>
    </source>
</evidence>
<evidence type="ECO:0000256" key="4">
    <source>
        <dbReference type="ARBA" id="ARBA00022832"/>
    </source>
</evidence>
<comment type="subcellular location">
    <subcellularLocation>
        <location evidence="8">Cytoplasm</location>
    </subcellularLocation>
</comment>
<keyword evidence="11" id="KW-1185">Reference proteome</keyword>
<keyword evidence="6 8" id="KW-0443">Lipid metabolism</keyword>
<keyword evidence="8" id="KW-0963">Cytoplasm</keyword>
<dbReference type="GO" id="GO:0005737">
    <property type="term" value="C:cytoplasm"/>
    <property type="evidence" value="ECO:0007669"/>
    <property type="project" value="UniProtKB-SubCell"/>
</dbReference>
<evidence type="ECO:0000256" key="7">
    <source>
        <dbReference type="ARBA" id="ARBA00023160"/>
    </source>
</evidence>
<keyword evidence="2 8" id="KW-0808">Transferase</keyword>
<organism evidence="10 11">
    <name type="scientific">Rubrobacter taiwanensis</name>
    <dbReference type="NCBI Taxonomy" id="185139"/>
    <lineage>
        <taxon>Bacteria</taxon>
        <taxon>Bacillati</taxon>
        <taxon>Actinomycetota</taxon>
        <taxon>Rubrobacteria</taxon>
        <taxon>Rubrobacterales</taxon>
        <taxon>Rubrobacteraceae</taxon>
        <taxon>Rubrobacter</taxon>
    </lineage>
</organism>
<evidence type="ECO:0000256" key="3">
    <source>
        <dbReference type="ARBA" id="ARBA00022723"/>
    </source>
</evidence>
<feature type="binding site" evidence="8">
    <location>
        <position position="107"/>
    </location>
    <ligand>
        <name>Mg(2+)</name>
        <dbReference type="ChEBI" id="CHEBI:18420"/>
    </ligand>
</feature>
<accession>A0A4R1BDG4</accession>
<dbReference type="GO" id="GO:0000287">
    <property type="term" value="F:magnesium ion binding"/>
    <property type="evidence" value="ECO:0007669"/>
    <property type="project" value="UniProtKB-UniRule"/>
</dbReference>
<feature type="domain" description="4'-phosphopantetheinyl transferase" evidence="9">
    <location>
        <begin position="55"/>
        <end position="152"/>
    </location>
</feature>
<dbReference type="GO" id="GO:0006633">
    <property type="term" value="P:fatty acid biosynthetic process"/>
    <property type="evidence" value="ECO:0007669"/>
    <property type="project" value="UniProtKB-UniRule"/>
</dbReference>
<keyword evidence="7 8" id="KW-0275">Fatty acid biosynthesis</keyword>
<dbReference type="SUPFAM" id="SSF56214">
    <property type="entry name" value="4'-phosphopantetheinyl transferase"/>
    <property type="match status" value="1"/>
</dbReference>
<dbReference type="Proteomes" id="UP000295244">
    <property type="component" value="Unassembled WGS sequence"/>
</dbReference>
<evidence type="ECO:0000256" key="2">
    <source>
        <dbReference type="ARBA" id="ARBA00022679"/>
    </source>
</evidence>